<dbReference type="Pfam" id="PF12855">
    <property type="entry name" value="Ecl1"/>
    <property type="match status" value="1"/>
</dbReference>
<sequence>MHHSRRKSGHASANTSMTDVRKFATVSVSEVNSSSSSRFHKSSRPAAMTRRVTPTVAHKLGKSPRDREREWEEERWFDDERESFPQFCMTCEKQFVPQDDKFLYCSEACRRQDHKNNGAARSAMSKAYELHAGSYPFYSADNPEPRDIIPRASPSRPSSTYFAPPDPVTHTSAISALRSLSIQDPSPPSPTLTGSYHTNIWPFSRISGSSPDSYSRPSAGYFSSTYDNGYYGTQAGYTMSSPTMERPLPSRKPNSYSRPKSIELVTPMVGR</sequence>
<evidence type="ECO:0000256" key="1">
    <source>
        <dbReference type="SAM" id="MobiDB-lite"/>
    </source>
</evidence>
<accession>A0A507AVV4</accession>
<evidence type="ECO:0000313" key="2">
    <source>
        <dbReference type="EMBL" id="TPX10866.1"/>
    </source>
</evidence>
<dbReference type="OrthoDB" id="3599883at2759"/>
<name>A0A507AVV4_9PEZI</name>
<protein>
    <submittedName>
        <fullName evidence="2">Uncharacterized protein</fullName>
    </submittedName>
</protein>
<dbReference type="STRING" id="1093900.A0A507AVV4"/>
<feature type="region of interest" description="Disordered" evidence="1">
    <location>
        <begin position="32"/>
        <end position="67"/>
    </location>
</feature>
<dbReference type="RefSeq" id="XP_030992577.1">
    <property type="nucleotide sequence ID" value="XM_031143089.1"/>
</dbReference>
<keyword evidence="3" id="KW-1185">Reference proteome</keyword>
<dbReference type="InParanoid" id="A0A507AVV4"/>
<dbReference type="Proteomes" id="UP000319257">
    <property type="component" value="Unassembled WGS sequence"/>
</dbReference>
<dbReference type="AlphaFoldDB" id="A0A507AVV4"/>
<evidence type="ECO:0000313" key="3">
    <source>
        <dbReference type="Proteomes" id="UP000319257"/>
    </source>
</evidence>
<comment type="caution">
    <text evidence="2">The sequence shown here is derived from an EMBL/GenBank/DDBJ whole genome shotgun (WGS) entry which is preliminary data.</text>
</comment>
<organism evidence="2 3">
    <name type="scientific">Thyridium curvatum</name>
    <dbReference type="NCBI Taxonomy" id="1093900"/>
    <lineage>
        <taxon>Eukaryota</taxon>
        <taxon>Fungi</taxon>
        <taxon>Dikarya</taxon>
        <taxon>Ascomycota</taxon>
        <taxon>Pezizomycotina</taxon>
        <taxon>Sordariomycetes</taxon>
        <taxon>Sordariomycetidae</taxon>
        <taxon>Thyridiales</taxon>
        <taxon>Thyridiaceae</taxon>
        <taxon>Thyridium</taxon>
    </lineage>
</organism>
<proteinExistence type="predicted"/>
<feature type="region of interest" description="Disordered" evidence="1">
    <location>
        <begin position="237"/>
        <end position="271"/>
    </location>
</feature>
<dbReference type="GeneID" id="41975702"/>
<gene>
    <name evidence="2" type="ORF">E0L32_008255</name>
</gene>
<dbReference type="InterPro" id="IPR024368">
    <property type="entry name" value="Ecl1/2/3"/>
</dbReference>
<reference evidence="2 3" key="1">
    <citation type="submission" date="2019-06" db="EMBL/GenBank/DDBJ databases">
        <title>Draft genome sequence of the filamentous fungus Phialemoniopsis curvata isolated from diesel fuel.</title>
        <authorList>
            <person name="Varaljay V.A."/>
            <person name="Lyon W.J."/>
            <person name="Crouch A.L."/>
            <person name="Drake C.E."/>
            <person name="Hollomon J.M."/>
            <person name="Nadeau L.J."/>
            <person name="Nunn H.S."/>
            <person name="Stevenson B.S."/>
            <person name="Bojanowski C.L."/>
            <person name="Crookes-Goodson W.J."/>
        </authorList>
    </citation>
    <scope>NUCLEOTIDE SEQUENCE [LARGE SCALE GENOMIC DNA]</scope>
    <source>
        <strain evidence="2 3">D216</strain>
    </source>
</reference>
<dbReference type="EMBL" id="SKBQ01000053">
    <property type="protein sequence ID" value="TPX10866.1"/>
    <property type="molecule type" value="Genomic_DNA"/>
</dbReference>